<feature type="domain" description="Retrovirus-related Pol polyprotein from transposon TNT 1-94-like beta-barrel" evidence="2">
    <location>
        <begin position="125"/>
        <end position="171"/>
    </location>
</feature>
<accession>A0A165DIN5</accession>
<organism evidence="3 4">
    <name type="scientific">Exidia glandulosa HHB12029</name>
    <dbReference type="NCBI Taxonomy" id="1314781"/>
    <lineage>
        <taxon>Eukaryota</taxon>
        <taxon>Fungi</taxon>
        <taxon>Dikarya</taxon>
        <taxon>Basidiomycota</taxon>
        <taxon>Agaricomycotina</taxon>
        <taxon>Agaricomycetes</taxon>
        <taxon>Auriculariales</taxon>
        <taxon>Exidiaceae</taxon>
        <taxon>Exidia</taxon>
    </lineage>
</organism>
<dbReference type="AlphaFoldDB" id="A0A165DIN5"/>
<dbReference type="EMBL" id="KV426217">
    <property type="protein sequence ID" value="KZV84631.1"/>
    <property type="molecule type" value="Genomic_DNA"/>
</dbReference>
<proteinExistence type="predicted"/>
<dbReference type="Pfam" id="PF22936">
    <property type="entry name" value="Pol_BBD"/>
    <property type="match status" value="1"/>
</dbReference>
<reference evidence="3 4" key="1">
    <citation type="journal article" date="2016" name="Mol. Biol. Evol.">
        <title>Comparative Genomics of Early-Diverging Mushroom-Forming Fungi Provides Insights into the Origins of Lignocellulose Decay Capabilities.</title>
        <authorList>
            <person name="Nagy L.G."/>
            <person name="Riley R."/>
            <person name="Tritt A."/>
            <person name="Adam C."/>
            <person name="Daum C."/>
            <person name="Floudas D."/>
            <person name="Sun H."/>
            <person name="Yadav J.S."/>
            <person name="Pangilinan J."/>
            <person name="Larsson K.H."/>
            <person name="Matsuura K."/>
            <person name="Barry K."/>
            <person name="Labutti K."/>
            <person name="Kuo R."/>
            <person name="Ohm R.A."/>
            <person name="Bhattacharya S.S."/>
            <person name="Shirouzu T."/>
            <person name="Yoshinaga Y."/>
            <person name="Martin F.M."/>
            <person name="Grigoriev I.V."/>
            <person name="Hibbett D.S."/>
        </authorList>
    </citation>
    <scope>NUCLEOTIDE SEQUENCE [LARGE SCALE GENOMIC DNA]</scope>
    <source>
        <strain evidence="3 4">HHB12029</strain>
    </source>
</reference>
<feature type="non-terminal residue" evidence="3">
    <location>
        <position position="172"/>
    </location>
</feature>
<evidence type="ECO:0000259" key="2">
    <source>
        <dbReference type="Pfam" id="PF22936"/>
    </source>
</evidence>
<gene>
    <name evidence="3" type="ORF">EXIGLDRAFT_623981</name>
</gene>
<evidence type="ECO:0000313" key="3">
    <source>
        <dbReference type="EMBL" id="KZV84631.1"/>
    </source>
</evidence>
<protein>
    <recommendedName>
        <fullName evidence="2">Retrovirus-related Pol polyprotein from transposon TNT 1-94-like beta-barrel domain-containing protein</fullName>
    </recommendedName>
</protein>
<keyword evidence="4" id="KW-1185">Reference proteome</keyword>
<sequence>MDPWRSAAGAYQPSRQVTASSSETEALAIFASALGLATCFLCSGAHTVDKCPFLSNAKDAASKARKDRNKAKRDKEAKKDGANAADVIEVNSPGVVASIAAVPVRHAIFSTLAGLSTSERAISDWNTDTGCTTHMTRHRSWFSSYTPQRVPIALADHSVIYSEGVGTVAFEP</sequence>
<evidence type="ECO:0000256" key="1">
    <source>
        <dbReference type="SAM" id="MobiDB-lite"/>
    </source>
</evidence>
<name>A0A165DIN5_EXIGL</name>
<feature type="compositionally biased region" description="Basic residues" evidence="1">
    <location>
        <begin position="63"/>
        <end position="72"/>
    </location>
</feature>
<dbReference type="InParanoid" id="A0A165DIN5"/>
<dbReference type="Proteomes" id="UP000077266">
    <property type="component" value="Unassembled WGS sequence"/>
</dbReference>
<feature type="region of interest" description="Disordered" evidence="1">
    <location>
        <begin position="62"/>
        <end position="81"/>
    </location>
</feature>
<evidence type="ECO:0000313" key="4">
    <source>
        <dbReference type="Proteomes" id="UP000077266"/>
    </source>
</evidence>
<dbReference type="InterPro" id="IPR054722">
    <property type="entry name" value="PolX-like_BBD"/>
</dbReference>
<dbReference type="OrthoDB" id="5598079at2759"/>
<dbReference type="STRING" id="1314781.A0A165DIN5"/>